<evidence type="ECO:0000256" key="4">
    <source>
        <dbReference type="ARBA" id="ARBA00022840"/>
    </source>
</evidence>
<proteinExistence type="inferred from homology"/>
<dbReference type="InterPro" id="IPR003439">
    <property type="entry name" value="ABC_transporter-like_ATP-bd"/>
</dbReference>
<accession>A0A2R6AI59</accession>
<name>A0A2R6AI59_9ARCH</name>
<dbReference type="Pfam" id="PF00005">
    <property type="entry name" value="ABC_tran"/>
    <property type="match status" value="1"/>
</dbReference>
<dbReference type="PANTHER" id="PTHR42711:SF5">
    <property type="entry name" value="ABC TRANSPORTER ATP-BINDING PROTEIN NATA"/>
    <property type="match status" value="1"/>
</dbReference>
<dbReference type="EMBL" id="NEXE01000220">
    <property type="protein sequence ID" value="PSN86070.1"/>
    <property type="molecule type" value="Genomic_DNA"/>
</dbReference>
<comment type="caution">
    <text evidence="6">The sequence shown here is derived from an EMBL/GenBank/DDBJ whole genome shotgun (WGS) entry which is preliminary data.</text>
</comment>
<sequence length="300" mass="33092">MTEAIQALNVSKIYPDGKKALDGFTLSVEDKSVFSLLGRNGAGKTTFTKIAATILKPTAGEVRVLGYDLERETVKIRQRIAIVPQEGRPFSLQTPYEHVYMYLLARGWSMSDARTQAHRVLDKLELTEYKGKICAVLSGGLKQRVMIAMAAATQPELIFLDEPTIGLDPIARMGIWGDIRDMVDEGTTVFLTTHYMEEAETLSKRVAIVDSGRKIAEGTPHELKSRLEATMTVTITGRTLEAVNPESYGRVHRNGSTIRVFTNEAGARELSEAAVKMNLSVSVRPVTLEDVFISLVGEMD</sequence>
<dbReference type="InterPro" id="IPR003593">
    <property type="entry name" value="AAA+_ATPase"/>
</dbReference>
<dbReference type="InterPro" id="IPR050763">
    <property type="entry name" value="ABC_transporter_ATP-binding"/>
</dbReference>
<evidence type="ECO:0000259" key="5">
    <source>
        <dbReference type="PROSITE" id="PS50893"/>
    </source>
</evidence>
<comment type="similarity">
    <text evidence="1">Belongs to the ABC transporter superfamily.</text>
</comment>
<dbReference type="SUPFAM" id="SSF52540">
    <property type="entry name" value="P-loop containing nucleoside triphosphate hydrolases"/>
    <property type="match status" value="1"/>
</dbReference>
<evidence type="ECO:0000313" key="7">
    <source>
        <dbReference type="Proteomes" id="UP000240322"/>
    </source>
</evidence>
<dbReference type="PROSITE" id="PS50893">
    <property type="entry name" value="ABC_TRANSPORTER_2"/>
    <property type="match status" value="1"/>
</dbReference>
<dbReference type="SMART" id="SM00382">
    <property type="entry name" value="AAA"/>
    <property type="match status" value="1"/>
</dbReference>
<keyword evidence="2" id="KW-0813">Transport</keyword>
<dbReference type="Gene3D" id="3.40.50.300">
    <property type="entry name" value="P-loop containing nucleotide triphosphate hydrolases"/>
    <property type="match status" value="1"/>
</dbReference>
<organism evidence="6 7">
    <name type="scientific">Candidatus Marsarchaeota G2 archaeon OSP_D</name>
    <dbReference type="NCBI Taxonomy" id="1978157"/>
    <lineage>
        <taxon>Archaea</taxon>
        <taxon>Candidatus Marsarchaeota</taxon>
        <taxon>Candidatus Marsarchaeota group 2</taxon>
    </lineage>
</organism>
<dbReference type="AlphaFoldDB" id="A0A2R6AI59"/>
<dbReference type="PANTHER" id="PTHR42711">
    <property type="entry name" value="ABC TRANSPORTER ATP-BINDING PROTEIN"/>
    <property type="match status" value="1"/>
</dbReference>
<dbReference type="Proteomes" id="UP000240322">
    <property type="component" value="Unassembled WGS sequence"/>
</dbReference>
<gene>
    <name evidence="6" type="ORF">B9Q03_11915</name>
</gene>
<dbReference type="GO" id="GO:0005524">
    <property type="term" value="F:ATP binding"/>
    <property type="evidence" value="ECO:0007669"/>
    <property type="project" value="UniProtKB-KW"/>
</dbReference>
<dbReference type="GO" id="GO:0016887">
    <property type="term" value="F:ATP hydrolysis activity"/>
    <property type="evidence" value="ECO:0007669"/>
    <property type="project" value="InterPro"/>
</dbReference>
<evidence type="ECO:0000256" key="1">
    <source>
        <dbReference type="ARBA" id="ARBA00005417"/>
    </source>
</evidence>
<protein>
    <recommendedName>
        <fullName evidence="5">ABC transporter domain-containing protein</fullName>
    </recommendedName>
</protein>
<reference evidence="6 7" key="1">
    <citation type="submission" date="2017-04" db="EMBL/GenBank/DDBJ databases">
        <title>Novel microbial lineages endemic to geothermal iron-oxide mats fill important gaps in the evolutionary history of Archaea.</title>
        <authorList>
            <person name="Jay Z.J."/>
            <person name="Beam J.P."/>
            <person name="Dlakic M."/>
            <person name="Rusch D.B."/>
            <person name="Kozubal M.A."/>
            <person name="Inskeep W.P."/>
        </authorList>
    </citation>
    <scope>NUCLEOTIDE SEQUENCE [LARGE SCALE GENOMIC DNA]</scope>
    <source>
        <strain evidence="6">OSP_D</strain>
    </source>
</reference>
<dbReference type="InterPro" id="IPR027417">
    <property type="entry name" value="P-loop_NTPase"/>
</dbReference>
<evidence type="ECO:0000256" key="3">
    <source>
        <dbReference type="ARBA" id="ARBA00022741"/>
    </source>
</evidence>
<keyword evidence="4" id="KW-0067">ATP-binding</keyword>
<keyword evidence="3" id="KW-0547">Nucleotide-binding</keyword>
<evidence type="ECO:0000313" key="6">
    <source>
        <dbReference type="EMBL" id="PSN86070.1"/>
    </source>
</evidence>
<evidence type="ECO:0000256" key="2">
    <source>
        <dbReference type="ARBA" id="ARBA00022448"/>
    </source>
</evidence>
<feature type="domain" description="ABC transporter" evidence="5">
    <location>
        <begin position="5"/>
        <end position="236"/>
    </location>
</feature>